<accession>A0A814R5C5</accession>
<evidence type="ECO:0000313" key="4">
    <source>
        <dbReference type="Proteomes" id="UP000663854"/>
    </source>
</evidence>
<evidence type="ECO:0000313" key="2">
    <source>
        <dbReference type="EMBL" id="CAF1128907.1"/>
    </source>
</evidence>
<evidence type="ECO:0000313" key="5">
    <source>
        <dbReference type="Proteomes" id="UP000663870"/>
    </source>
</evidence>
<name>A0A814R5C5_9BILA</name>
<dbReference type="Proteomes" id="UP000663870">
    <property type="component" value="Unassembled WGS sequence"/>
</dbReference>
<sequence>MTIVAIFVVIMDVLKYCFGIDPTRKELKRIQREKQAKKRKPVIQRFVYVNAPPSAVPLSEQPISAIDETVV</sequence>
<comment type="caution">
    <text evidence="2">The sequence shown here is derived from an EMBL/GenBank/DDBJ whole genome shotgun (WGS) entry which is preliminary data.</text>
</comment>
<feature type="chain" id="PRO_5035685101" evidence="1">
    <location>
        <begin position="20"/>
        <end position="71"/>
    </location>
</feature>
<proteinExistence type="predicted"/>
<keyword evidence="5" id="KW-1185">Reference proteome</keyword>
<reference evidence="2" key="1">
    <citation type="submission" date="2021-02" db="EMBL/GenBank/DDBJ databases">
        <authorList>
            <person name="Nowell W R."/>
        </authorList>
    </citation>
    <scope>NUCLEOTIDE SEQUENCE</scope>
</reference>
<dbReference type="EMBL" id="CAJNOH010000812">
    <property type="protein sequence ID" value="CAF1128907.1"/>
    <property type="molecule type" value="Genomic_DNA"/>
</dbReference>
<dbReference type="AlphaFoldDB" id="A0A814R5C5"/>
<evidence type="ECO:0000313" key="3">
    <source>
        <dbReference type="EMBL" id="CAF1352235.1"/>
    </source>
</evidence>
<keyword evidence="1" id="KW-0732">Signal</keyword>
<protein>
    <submittedName>
        <fullName evidence="2">Uncharacterized protein</fullName>
    </submittedName>
</protein>
<organism evidence="2 4">
    <name type="scientific">Rotaria sordida</name>
    <dbReference type="NCBI Taxonomy" id="392033"/>
    <lineage>
        <taxon>Eukaryota</taxon>
        <taxon>Metazoa</taxon>
        <taxon>Spiralia</taxon>
        <taxon>Gnathifera</taxon>
        <taxon>Rotifera</taxon>
        <taxon>Eurotatoria</taxon>
        <taxon>Bdelloidea</taxon>
        <taxon>Philodinida</taxon>
        <taxon>Philodinidae</taxon>
        <taxon>Rotaria</taxon>
    </lineage>
</organism>
<feature type="signal peptide" evidence="1">
    <location>
        <begin position="1"/>
        <end position="19"/>
    </location>
</feature>
<gene>
    <name evidence="3" type="ORF">JXQ802_LOCUS32157</name>
    <name evidence="2" type="ORF">PYM288_LOCUS21103</name>
</gene>
<evidence type="ECO:0000256" key="1">
    <source>
        <dbReference type="SAM" id="SignalP"/>
    </source>
</evidence>
<dbReference type="EMBL" id="CAJNOL010001401">
    <property type="protein sequence ID" value="CAF1352235.1"/>
    <property type="molecule type" value="Genomic_DNA"/>
</dbReference>
<dbReference type="Proteomes" id="UP000663854">
    <property type="component" value="Unassembled WGS sequence"/>
</dbReference>